<protein>
    <submittedName>
        <fullName evidence="1">Flavin-containing monooxygenase</fullName>
        <ecNumber evidence="1">1.14.13.-</ecNumber>
    </submittedName>
</protein>
<dbReference type="SUPFAM" id="SSF51905">
    <property type="entry name" value="FAD/NAD(P)-binding domain"/>
    <property type="match status" value="2"/>
</dbReference>
<dbReference type="EMBL" id="JBGFTU010000014">
    <property type="protein sequence ID" value="MEZ0165686.1"/>
    <property type="molecule type" value="Genomic_DNA"/>
</dbReference>
<dbReference type="InterPro" id="IPR051209">
    <property type="entry name" value="FAD-bind_Monooxygenase_sf"/>
</dbReference>
<accession>A0ABV4H286</accession>
<comment type="caution">
    <text evidence="1">The sequence shown here is derived from an EMBL/GenBank/DDBJ whole genome shotgun (WGS) entry which is preliminary data.</text>
</comment>
<keyword evidence="2" id="KW-1185">Reference proteome</keyword>
<proteinExistence type="predicted"/>
<dbReference type="InterPro" id="IPR036188">
    <property type="entry name" value="FAD/NAD-bd_sf"/>
</dbReference>
<dbReference type="RefSeq" id="WP_370441912.1">
    <property type="nucleotide sequence ID" value="NZ_JBGFTU010000014.1"/>
</dbReference>
<dbReference type="Pfam" id="PF13738">
    <property type="entry name" value="Pyr_redox_3"/>
    <property type="match status" value="1"/>
</dbReference>
<organism evidence="1 2">
    <name type="scientific">Kineococcus halophytocola</name>
    <dbReference type="NCBI Taxonomy" id="3234027"/>
    <lineage>
        <taxon>Bacteria</taxon>
        <taxon>Bacillati</taxon>
        <taxon>Actinomycetota</taxon>
        <taxon>Actinomycetes</taxon>
        <taxon>Kineosporiales</taxon>
        <taxon>Kineosporiaceae</taxon>
        <taxon>Kineococcus</taxon>
    </lineage>
</organism>
<name>A0ABV4H286_9ACTN</name>
<dbReference type="PRINTS" id="PR00469">
    <property type="entry name" value="PNDRDTASEII"/>
</dbReference>
<evidence type="ECO:0000313" key="1">
    <source>
        <dbReference type="EMBL" id="MEZ0165686.1"/>
    </source>
</evidence>
<dbReference type="GO" id="GO:0004497">
    <property type="term" value="F:monooxygenase activity"/>
    <property type="evidence" value="ECO:0007669"/>
    <property type="project" value="UniProtKB-KW"/>
</dbReference>
<dbReference type="Gene3D" id="3.50.50.60">
    <property type="entry name" value="FAD/NAD(P)-binding domain"/>
    <property type="match status" value="3"/>
</dbReference>
<sequence length="488" mass="52347">MRAGPDHADVLDVAVVGAGFAGLGTAIRLARRGRERFVVLERAGEVGGTWRDNTYPGVACDVPSHLYSFSFAPDPGWSRVFAPGAEVQRYLRERAREVAGHLRLRCEVLEASWDPVGEHWRVRTTTGPVRARVLVLAAGRLTEPRTPDVPGLAQFGGPVVHTSRWDPALDLTGRRVGVVGTGASAVQVVPPLADRAGHVDVFQRSAAWIVPRGDRPFSAAERAGFAAAPQTARALREETFADMERGLAARRLDPGALEALRRRASDHLRAQVPDPGLRAALTPDYEIGCKRVLLSDDFYPALGRPHVRLVPSAVRSAGPGAVTTADGRRHALDVLVLATGFHAAVQPYAARVAGRDGRTLAQAWEGGMVSHASTVVHGFPNLFVLDGPNASLGHNSAVHVIESQIGYLLGALDHLAAAPGPLEVSLDAQRRYTAEVDALAADSVWLRGGCSSWYVDPRSGRLTLLWPDTATEFRRRNGTFDPEPFGGG</sequence>
<keyword evidence="1" id="KW-0503">Monooxygenase</keyword>
<dbReference type="Proteomes" id="UP001565927">
    <property type="component" value="Unassembled WGS sequence"/>
</dbReference>
<keyword evidence="1" id="KW-0560">Oxidoreductase</keyword>
<dbReference type="PANTHER" id="PTHR42877:SF4">
    <property type="entry name" value="FAD_NAD(P)-BINDING DOMAIN-CONTAINING PROTEIN-RELATED"/>
    <property type="match status" value="1"/>
</dbReference>
<evidence type="ECO:0000313" key="2">
    <source>
        <dbReference type="Proteomes" id="UP001565927"/>
    </source>
</evidence>
<reference evidence="1 2" key="1">
    <citation type="submission" date="2024-07" db="EMBL/GenBank/DDBJ databases">
        <authorList>
            <person name="Thanompreechachai J."/>
            <person name="Duangmal K."/>
        </authorList>
    </citation>
    <scope>NUCLEOTIDE SEQUENCE [LARGE SCALE GENOMIC DNA]</scope>
    <source>
        <strain evidence="1 2">LSe6-4</strain>
    </source>
</reference>
<dbReference type="PANTHER" id="PTHR42877">
    <property type="entry name" value="L-ORNITHINE N(5)-MONOOXYGENASE-RELATED"/>
    <property type="match status" value="1"/>
</dbReference>
<gene>
    <name evidence="1" type="ORF">AB2L27_13070</name>
</gene>
<dbReference type="EC" id="1.14.13.-" evidence="1"/>